<dbReference type="Pfam" id="PF13535">
    <property type="entry name" value="ATP-grasp_4"/>
    <property type="match status" value="1"/>
</dbReference>
<dbReference type="InterPro" id="IPR040570">
    <property type="entry name" value="LAL_C2"/>
</dbReference>
<evidence type="ECO:0000256" key="4">
    <source>
        <dbReference type="PROSITE-ProRule" id="PRU00409"/>
    </source>
</evidence>
<comment type="caution">
    <text evidence="6">The sequence shown here is derived from an EMBL/GenBank/DDBJ whole genome shotgun (WGS) entry which is preliminary data.</text>
</comment>
<evidence type="ECO:0000259" key="5">
    <source>
        <dbReference type="PROSITE" id="PS50975"/>
    </source>
</evidence>
<dbReference type="PROSITE" id="PS50975">
    <property type="entry name" value="ATP_GRASP"/>
    <property type="match status" value="1"/>
</dbReference>
<dbReference type="EMBL" id="BAABDE010000006">
    <property type="protein sequence ID" value="GAA3779678.1"/>
    <property type="molecule type" value="Genomic_DNA"/>
</dbReference>
<dbReference type="SMART" id="SM01209">
    <property type="entry name" value="GARS_A"/>
    <property type="match status" value="1"/>
</dbReference>
<dbReference type="Proteomes" id="UP001501009">
    <property type="component" value="Unassembled WGS sequence"/>
</dbReference>
<dbReference type="RefSeq" id="WP_275774371.1">
    <property type="nucleotide sequence ID" value="NZ_BAABDE010000006.1"/>
</dbReference>
<organism evidence="6 7">
    <name type="scientific">Streptomyces coacervatus</name>
    <dbReference type="NCBI Taxonomy" id="647381"/>
    <lineage>
        <taxon>Bacteria</taxon>
        <taxon>Bacillati</taxon>
        <taxon>Actinomycetota</taxon>
        <taxon>Actinomycetes</taxon>
        <taxon>Kitasatosporales</taxon>
        <taxon>Streptomycetaceae</taxon>
        <taxon>Streptomyces</taxon>
    </lineage>
</organism>
<dbReference type="Gene3D" id="3.40.50.20">
    <property type="match status" value="1"/>
</dbReference>
<reference evidence="7" key="1">
    <citation type="journal article" date="2019" name="Int. J. Syst. Evol. Microbiol.">
        <title>The Global Catalogue of Microorganisms (GCM) 10K type strain sequencing project: providing services to taxonomists for standard genome sequencing and annotation.</title>
        <authorList>
            <consortium name="The Broad Institute Genomics Platform"/>
            <consortium name="The Broad Institute Genome Sequencing Center for Infectious Disease"/>
            <person name="Wu L."/>
            <person name="Ma J."/>
        </authorList>
    </citation>
    <scope>NUCLEOTIDE SEQUENCE [LARGE SCALE GENOMIC DNA]</scope>
    <source>
        <strain evidence="7">JCM 17138</strain>
    </source>
</reference>
<dbReference type="Gene3D" id="3.30.470.20">
    <property type="entry name" value="ATP-grasp fold, B domain"/>
    <property type="match status" value="1"/>
</dbReference>
<accession>A0ABP7GZ30</accession>
<protein>
    <recommendedName>
        <fullName evidence="5">ATP-grasp domain-containing protein</fullName>
    </recommendedName>
</protein>
<evidence type="ECO:0000256" key="3">
    <source>
        <dbReference type="ARBA" id="ARBA00022840"/>
    </source>
</evidence>
<keyword evidence="7" id="KW-1185">Reference proteome</keyword>
<keyword evidence="2 4" id="KW-0547">Nucleotide-binding</keyword>
<evidence type="ECO:0000313" key="6">
    <source>
        <dbReference type="EMBL" id="GAA3779678.1"/>
    </source>
</evidence>
<keyword evidence="1" id="KW-0436">Ligase</keyword>
<name>A0ABP7GZ30_9ACTN</name>
<feature type="domain" description="ATP-grasp" evidence="5">
    <location>
        <begin position="149"/>
        <end position="350"/>
    </location>
</feature>
<evidence type="ECO:0000313" key="7">
    <source>
        <dbReference type="Proteomes" id="UP001501009"/>
    </source>
</evidence>
<dbReference type="PANTHER" id="PTHR43585">
    <property type="entry name" value="FUMIPYRROLE BIOSYNTHESIS PROTEIN C"/>
    <property type="match status" value="1"/>
</dbReference>
<dbReference type="InterPro" id="IPR052032">
    <property type="entry name" value="ATP-dep_AA_Ligase"/>
</dbReference>
<dbReference type="SUPFAM" id="SSF56059">
    <property type="entry name" value="Glutathione synthetase ATP-binding domain-like"/>
    <property type="match status" value="1"/>
</dbReference>
<proteinExistence type="predicted"/>
<evidence type="ECO:0000256" key="2">
    <source>
        <dbReference type="ARBA" id="ARBA00022741"/>
    </source>
</evidence>
<gene>
    <name evidence="6" type="ORF">GCM10022403_012990</name>
</gene>
<keyword evidence="3 4" id="KW-0067">ATP-binding</keyword>
<dbReference type="Pfam" id="PF18603">
    <property type="entry name" value="LAL_C2"/>
    <property type="match status" value="1"/>
</dbReference>
<evidence type="ECO:0000256" key="1">
    <source>
        <dbReference type="ARBA" id="ARBA00022598"/>
    </source>
</evidence>
<sequence>MNGRPKKTCHTQANVSEVPMPQIPHSFQMPTTGRTLLVGFNRALVTELDSFLPAGSLTVVEEADVYRKKGLERARQSLSCVGEVILAPYQQSEACLGPVLAAHARTPFTTVVPGQEYAVAPTALIAERLGLRGAGTTAAGTLSDKLALRRTTTAAGMPGPRFQEVRSLEDVATFVAQTSGQAVLKPANRQASLGVTLIDSVDEVDYAWRELVSAEEPRQVADRPWKHRYIVEERLHGPEFSVEALASDGEMIFVNITQKSVAAGPHPVETGHVVPAPIPEPVSEALLQSMRRLIAAVGYGTGILHAEWIVQDGQPIVIECAGRAPGDNICELINQAYGFSFVQTAWSLLAGDTPQPPGQARQGAAIAFLTSLPGMVTHITGTDTARAVPGVVQVSLSVHEGDVIPSLRSSWLGRQGFVVAVGPHSAAAADAAAAAVSHISITTGDGEASASLTRVVG</sequence>
<dbReference type="InterPro" id="IPR011761">
    <property type="entry name" value="ATP-grasp"/>
</dbReference>
<dbReference type="PANTHER" id="PTHR43585:SF2">
    <property type="entry name" value="ATP-GRASP ENZYME FSQD"/>
    <property type="match status" value="1"/>
</dbReference>